<dbReference type="AlphaFoldDB" id="A0AAD8EGQ8"/>
<dbReference type="Gene3D" id="2.60.120.200">
    <property type="match status" value="1"/>
</dbReference>
<dbReference type="InterPro" id="IPR013320">
    <property type="entry name" value="ConA-like_dom_sf"/>
</dbReference>
<organism evidence="1 2">
    <name type="scientific">Diploptera punctata</name>
    <name type="common">Pacific beetle cockroach</name>
    <dbReference type="NCBI Taxonomy" id="6984"/>
    <lineage>
        <taxon>Eukaryota</taxon>
        <taxon>Metazoa</taxon>
        <taxon>Ecdysozoa</taxon>
        <taxon>Arthropoda</taxon>
        <taxon>Hexapoda</taxon>
        <taxon>Insecta</taxon>
        <taxon>Pterygota</taxon>
        <taxon>Neoptera</taxon>
        <taxon>Polyneoptera</taxon>
        <taxon>Dictyoptera</taxon>
        <taxon>Blattodea</taxon>
        <taxon>Blaberoidea</taxon>
        <taxon>Blaberidae</taxon>
        <taxon>Diplopterinae</taxon>
        <taxon>Diploptera</taxon>
    </lineage>
</organism>
<feature type="non-terminal residue" evidence="1">
    <location>
        <position position="87"/>
    </location>
</feature>
<evidence type="ECO:0000313" key="1">
    <source>
        <dbReference type="EMBL" id="KAJ9589945.1"/>
    </source>
</evidence>
<dbReference type="SUPFAM" id="SSF49899">
    <property type="entry name" value="Concanavalin A-like lectins/glucanases"/>
    <property type="match status" value="1"/>
</dbReference>
<dbReference type="EMBL" id="JASPKZ010004581">
    <property type="protein sequence ID" value="KAJ9589945.1"/>
    <property type="molecule type" value="Genomic_DNA"/>
</dbReference>
<name>A0AAD8EGQ8_DIPPU</name>
<proteinExistence type="predicted"/>
<comment type="caution">
    <text evidence="1">The sequence shown here is derived from an EMBL/GenBank/DDBJ whole genome shotgun (WGS) entry which is preliminary data.</text>
</comment>
<reference evidence="1" key="1">
    <citation type="journal article" date="2023" name="IScience">
        <title>Live-bearing cockroach genome reveals convergent evolutionary mechanisms linked to viviparity in insects and beyond.</title>
        <authorList>
            <person name="Fouks B."/>
            <person name="Harrison M.C."/>
            <person name="Mikhailova A.A."/>
            <person name="Marchal E."/>
            <person name="English S."/>
            <person name="Carruthers M."/>
            <person name="Jennings E.C."/>
            <person name="Chiamaka E.L."/>
            <person name="Frigard R.A."/>
            <person name="Pippel M."/>
            <person name="Attardo G.M."/>
            <person name="Benoit J.B."/>
            <person name="Bornberg-Bauer E."/>
            <person name="Tobe S.S."/>
        </authorList>
    </citation>
    <scope>NUCLEOTIDE SEQUENCE</scope>
    <source>
        <strain evidence="1">Stay&amp;Tobe</strain>
    </source>
</reference>
<evidence type="ECO:0000313" key="2">
    <source>
        <dbReference type="Proteomes" id="UP001233999"/>
    </source>
</evidence>
<dbReference type="Proteomes" id="UP001233999">
    <property type="component" value="Unassembled WGS sequence"/>
</dbReference>
<reference evidence="1" key="2">
    <citation type="submission" date="2023-05" db="EMBL/GenBank/DDBJ databases">
        <authorList>
            <person name="Fouks B."/>
        </authorList>
    </citation>
    <scope>NUCLEOTIDE SEQUENCE</scope>
    <source>
        <strain evidence="1">Stay&amp;Tobe</strain>
        <tissue evidence="1">Testes</tissue>
    </source>
</reference>
<feature type="non-terminal residue" evidence="1">
    <location>
        <position position="1"/>
    </location>
</feature>
<sequence length="87" mass="9391">VEFSADTLKLNVIDLGRTESKLITVAGHVDFMCQEVEAADPVTFTTRDSNLVLPPLDSTRSSSISFKIRTIEANGLLMYSSGASSSH</sequence>
<keyword evidence="2" id="KW-1185">Reference proteome</keyword>
<gene>
    <name evidence="1" type="ORF">L9F63_016929</name>
</gene>
<protein>
    <submittedName>
        <fullName evidence="1">Uncharacterized protein</fullName>
    </submittedName>
</protein>
<accession>A0AAD8EGQ8</accession>